<evidence type="ECO:0000313" key="1">
    <source>
        <dbReference type="EMBL" id="CAB4603405.1"/>
    </source>
</evidence>
<organism evidence="1">
    <name type="scientific">freshwater metagenome</name>
    <dbReference type="NCBI Taxonomy" id="449393"/>
    <lineage>
        <taxon>unclassified sequences</taxon>
        <taxon>metagenomes</taxon>
        <taxon>ecological metagenomes</taxon>
    </lineage>
</organism>
<proteinExistence type="predicted"/>
<accession>A0A6J6GWR4</accession>
<name>A0A6J6GWR4_9ZZZZ</name>
<reference evidence="1" key="1">
    <citation type="submission" date="2020-05" db="EMBL/GenBank/DDBJ databases">
        <authorList>
            <person name="Chiriac C."/>
            <person name="Salcher M."/>
            <person name="Ghai R."/>
            <person name="Kavagutti S V."/>
        </authorList>
    </citation>
    <scope>NUCLEOTIDE SEQUENCE</scope>
</reference>
<gene>
    <name evidence="1" type="ORF">UFOPK1820_00894</name>
</gene>
<dbReference type="EMBL" id="CAEZUK010000139">
    <property type="protein sequence ID" value="CAB4603405.1"/>
    <property type="molecule type" value="Genomic_DNA"/>
</dbReference>
<protein>
    <submittedName>
        <fullName evidence="1">Unannotated protein</fullName>
    </submittedName>
</protein>
<sequence>MFNQMKKLVLTQVRDVAGATSAEIIDDNYFIATSKESVGNM</sequence>
<dbReference type="AlphaFoldDB" id="A0A6J6GWR4"/>